<reference evidence="1" key="1">
    <citation type="submission" date="2023-07" db="EMBL/GenBank/DDBJ databases">
        <authorList>
            <person name="Xia Y."/>
        </authorList>
    </citation>
    <scope>NUCLEOTIDE SEQUENCE</scope>
    <source>
        <strain evidence="1">E</strain>
    </source>
</reference>
<organism evidence="1">
    <name type="scientific">Marseillevirus sp</name>
    <dbReference type="NCBI Taxonomy" id="2809551"/>
    <lineage>
        <taxon>Viruses</taxon>
        <taxon>Varidnaviria</taxon>
        <taxon>Bamfordvirae</taxon>
        <taxon>Nucleocytoviricota</taxon>
        <taxon>Megaviricetes</taxon>
        <taxon>Pimascovirales</taxon>
        <taxon>Pimascovirales incertae sedis</taxon>
        <taxon>Marseilleviridae</taxon>
        <taxon>Marseillevirus</taxon>
    </lineage>
</organism>
<accession>A0AA96J172</accession>
<gene>
    <name evidence="1" type="ORF">MarDSR_438</name>
</gene>
<proteinExistence type="predicted"/>
<sequence length="52" mass="5871">MPFCVCCGMWADSPCFSQSKEKVVVFCGRGCQEKDLIEYDGHTGLPIKYFTD</sequence>
<protein>
    <submittedName>
        <fullName evidence="1">Uncharacterized protein</fullName>
    </submittedName>
</protein>
<dbReference type="EMBL" id="OR343189">
    <property type="protein sequence ID" value="WNL50477.1"/>
    <property type="molecule type" value="Genomic_DNA"/>
</dbReference>
<evidence type="ECO:0000313" key="1">
    <source>
        <dbReference type="EMBL" id="WNL50477.1"/>
    </source>
</evidence>
<name>A0AA96J172_9VIRU</name>